<dbReference type="EMBL" id="RKIO01000003">
    <property type="protein sequence ID" value="RSC10731.1"/>
    <property type="molecule type" value="Genomic_DNA"/>
</dbReference>
<accession>A0A3R9CPT9</accession>
<dbReference type="AlphaFoldDB" id="A0A3R9CPT9"/>
<organism evidence="1 2">
    <name type="scientific">Burkholderia cenocepacia</name>
    <dbReference type="NCBI Taxonomy" id="95486"/>
    <lineage>
        <taxon>Bacteria</taxon>
        <taxon>Pseudomonadati</taxon>
        <taxon>Pseudomonadota</taxon>
        <taxon>Betaproteobacteria</taxon>
        <taxon>Burkholderiales</taxon>
        <taxon>Burkholderiaceae</taxon>
        <taxon>Burkholderia</taxon>
        <taxon>Burkholderia cepacia complex</taxon>
    </lineage>
</organism>
<protein>
    <submittedName>
        <fullName evidence="1">Uncharacterized protein</fullName>
    </submittedName>
</protein>
<dbReference type="Proteomes" id="UP000272140">
    <property type="component" value="Unassembled WGS sequence"/>
</dbReference>
<name>A0A3R9CPT9_9BURK</name>
<sequence>MYGGAAACRRAAPAGAPAAVARRSSAGAAAPRPIAPQIVLHAPGNTRRFCVLSGAERCANDFLP</sequence>
<gene>
    <name evidence="1" type="ORF">EGT41_20145</name>
</gene>
<evidence type="ECO:0000313" key="2">
    <source>
        <dbReference type="Proteomes" id="UP000272140"/>
    </source>
</evidence>
<reference evidence="2" key="1">
    <citation type="submission" date="2018-11" db="EMBL/GenBank/DDBJ databases">
        <title>FDA dAtabase for Regulatory Grade micrObial Sequences (FDA-ARGOS): Supporting development and validation of Infectious Disease Dx tests.</title>
        <authorList>
            <person name="Goldberg B."/>
            <person name="Campos J."/>
            <person name="Tallon L."/>
            <person name="Sadzewicz L."/>
            <person name="Zhao X."/>
            <person name="Vavikolanu K."/>
            <person name="Mehta A."/>
            <person name="Aluvathingal J."/>
            <person name="Nadendla S."/>
            <person name="Geyer C."/>
            <person name="Nandy P."/>
            <person name="Yan Y."/>
            <person name="Sichtig H."/>
        </authorList>
    </citation>
    <scope>NUCLEOTIDE SEQUENCE [LARGE SCALE GENOMIC DNA]</scope>
    <source>
        <strain evidence="2">FDAARGOS_544</strain>
    </source>
</reference>
<evidence type="ECO:0000313" key="1">
    <source>
        <dbReference type="EMBL" id="RSC10731.1"/>
    </source>
</evidence>
<comment type="caution">
    <text evidence="1">The sequence shown here is derived from an EMBL/GenBank/DDBJ whole genome shotgun (WGS) entry which is preliminary data.</text>
</comment>
<proteinExistence type="predicted"/>